<evidence type="ECO:0000256" key="2">
    <source>
        <dbReference type="ARBA" id="ARBA00005728"/>
    </source>
</evidence>
<proteinExistence type="inferred from homology"/>
<dbReference type="GO" id="GO:0005798">
    <property type="term" value="C:Golgi-associated vesicle"/>
    <property type="evidence" value="ECO:0007669"/>
    <property type="project" value="TreeGrafter"/>
</dbReference>
<reference evidence="6" key="1">
    <citation type="submission" date="2025-08" db="UniProtKB">
        <authorList>
            <consortium name="Ensembl"/>
        </authorList>
    </citation>
    <scope>IDENTIFICATION</scope>
</reference>
<feature type="compositionally biased region" description="Basic and acidic residues" evidence="5">
    <location>
        <begin position="345"/>
        <end position="357"/>
    </location>
</feature>
<name>A0A8C4QSK2_EPTBU</name>
<evidence type="ECO:0000256" key="1">
    <source>
        <dbReference type="ARBA" id="ARBA00004245"/>
    </source>
</evidence>
<dbReference type="GO" id="GO:0070507">
    <property type="term" value="P:regulation of microtubule cytoskeleton organization"/>
    <property type="evidence" value="ECO:0007669"/>
    <property type="project" value="TreeGrafter"/>
</dbReference>
<evidence type="ECO:0000256" key="5">
    <source>
        <dbReference type="SAM" id="MobiDB-lite"/>
    </source>
</evidence>
<feature type="compositionally biased region" description="Basic residues" evidence="5">
    <location>
        <begin position="279"/>
        <end position="288"/>
    </location>
</feature>
<organism evidence="6 7">
    <name type="scientific">Eptatretus burgeri</name>
    <name type="common">Inshore hagfish</name>
    <dbReference type="NCBI Taxonomy" id="7764"/>
    <lineage>
        <taxon>Eukaryota</taxon>
        <taxon>Metazoa</taxon>
        <taxon>Chordata</taxon>
        <taxon>Craniata</taxon>
        <taxon>Vertebrata</taxon>
        <taxon>Cyclostomata</taxon>
        <taxon>Myxini</taxon>
        <taxon>Myxiniformes</taxon>
        <taxon>Myxinidae</taxon>
        <taxon>Eptatretinae</taxon>
        <taxon>Eptatretus</taxon>
    </lineage>
</organism>
<comment type="similarity">
    <text evidence="2">Belongs to the STOP family.</text>
</comment>
<dbReference type="PANTHER" id="PTHR14759">
    <property type="entry name" value="STOP PROTEIN"/>
    <property type="match status" value="1"/>
</dbReference>
<dbReference type="Proteomes" id="UP000694388">
    <property type="component" value="Unplaced"/>
</dbReference>
<evidence type="ECO:0000313" key="6">
    <source>
        <dbReference type="Ensembl" id="ENSEBUP00000019888.1"/>
    </source>
</evidence>
<protein>
    <submittedName>
        <fullName evidence="6">Uncharacterized protein</fullName>
    </submittedName>
</protein>
<dbReference type="GO" id="GO:0005801">
    <property type="term" value="C:cis-Golgi network"/>
    <property type="evidence" value="ECO:0007669"/>
    <property type="project" value="TreeGrafter"/>
</dbReference>
<comment type="subcellular location">
    <subcellularLocation>
        <location evidence="1">Cytoplasm</location>
        <location evidence="1">Cytoskeleton</location>
    </subcellularLocation>
</comment>
<dbReference type="Ensembl" id="ENSEBUT00000020464.1">
    <property type="protein sequence ID" value="ENSEBUP00000019888.1"/>
    <property type="gene ID" value="ENSEBUG00000012349.1"/>
</dbReference>
<evidence type="ECO:0000256" key="4">
    <source>
        <dbReference type="ARBA" id="ARBA00023212"/>
    </source>
</evidence>
<sequence>MAWPCVARACCLARFWTRHVEREDLAVPLVTPKYAGMFDESQRVETQEVTGQGSSESVTRRDYRPWKAKRPETNCKPRCEFQLSNQPFATESQYMIDYRPWPLPRREVAGRPNSMTRTGRERIESRCSVLDAGRTNQSLEITSYREQFCQKVEAPTTVKAAKLHPVFRSSFDKLATESTASVPRRPTTRSSVSASRVEPVSRKALGNGENGRRRVRSTSARRREPGSLSGVGDWKRRSAPGKVGERKEMGRTRRSGSGNRRLNETPGKKEVDKLDKRIHALSHQKPPKAKTEDGTKVTQPLSQAMAEPAGPDTRLSISSPNPSSALEPVKLPTGVIPGGSQARQLESHSNKLLEARE</sequence>
<feature type="region of interest" description="Disordered" evidence="5">
    <location>
        <begin position="175"/>
        <end position="357"/>
    </location>
</feature>
<reference evidence="6" key="2">
    <citation type="submission" date="2025-09" db="UniProtKB">
        <authorList>
            <consortium name="Ensembl"/>
        </authorList>
    </citation>
    <scope>IDENTIFICATION</scope>
</reference>
<keyword evidence="3" id="KW-0963">Cytoplasm</keyword>
<feature type="compositionally biased region" description="Polar residues" evidence="5">
    <location>
        <begin position="315"/>
        <end position="324"/>
    </location>
</feature>
<feature type="compositionally biased region" description="Polar residues" evidence="5">
    <location>
        <begin position="47"/>
        <end position="57"/>
    </location>
</feature>
<evidence type="ECO:0000313" key="7">
    <source>
        <dbReference type="Proteomes" id="UP000694388"/>
    </source>
</evidence>
<accession>A0A8C4QSK2</accession>
<dbReference type="InterPro" id="IPR007882">
    <property type="entry name" value="MAP6"/>
</dbReference>
<dbReference type="GeneTree" id="ENSGT01060000253055"/>
<dbReference type="GO" id="GO:0005516">
    <property type="term" value="F:calmodulin binding"/>
    <property type="evidence" value="ECO:0007669"/>
    <property type="project" value="InterPro"/>
</dbReference>
<feature type="region of interest" description="Disordered" evidence="5">
    <location>
        <begin position="43"/>
        <end position="65"/>
    </location>
</feature>
<dbReference type="GO" id="GO:0008017">
    <property type="term" value="F:microtubule binding"/>
    <property type="evidence" value="ECO:0007669"/>
    <property type="project" value="InterPro"/>
</dbReference>
<keyword evidence="7" id="KW-1185">Reference proteome</keyword>
<evidence type="ECO:0000256" key="3">
    <source>
        <dbReference type="ARBA" id="ARBA00022490"/>
    </source>
</evidence>
<feature type="compositionally biased region" description="Basic and acidic residues" evidence="5">
    <location>
        <begin position="261"/>
        <end position="278"/>
    </location>
</feature>
<dbReference type="GO" id="GO:0005874">
    <property type="term" value="C:microtubule"/>
    <property type="evidence" value="ECO:0007669"/>
    <property type="project" value="InterPro"/>
</dbReference>
<dbReference type="PANTHER" id="PTHR14759:SF36">
    <property type="entry name" value="PROTEIN CBG28115"/>
    <property type="match status" value="1"/>
</dbReference>
<dbReference type="GO" id="GO:0030705">
    <property type="term" value="P:cytoskeleton-dependent intracellular transport"/>
    <property type="evidence" value="ECO:0007669"/>
    <property type="project" value="TreeGrafter"/>
</dbReference>
<dbReference type="GO" id="GO:0000226">
    <property type="term" value="P:microtubule cytoskeleton organization"/>
    <property type="evidence" value="ECO:0007669"/>
    <property type="project" value="InterPro"/>
</dbReference>
<keyword evidence="4" id="KW-0206">Cytoskeleton</keyword>
<dbReference type="AlphaFoldDB" id="A0A8C4QSK2"/>